<accession>A0A9D1CVK3</accession>
<dbReference type="PANTHER" id="PTHR30204:SF96">
    <property type="entry name" value="CHROMOSOME-ANCHORING PROTEIN RACA"/>
    <property type="match status" value="1"/>
</dbReference>
<dbReference type="PROSITE" id="PS50937">
    <property type="entry name" value="HTH_MERR_2"/>
    <property type="match status" value="1"/>
</dbReference>
<reference evidence="3" key="2">
    <citation type="journal article" date="2021" name="PeerJ">
        <title>Extensive microbial diversity within the chicken gut microbiome revealed by metagenomics and culture.</title>
        <authorList>
            <person name="Gilroy R."/>
            <person name="Ravi A."/>
            <person name="Getino M."/>
            <person name="Pursley I."/>
            <person name="Horton D.L."/>
            <person name="Alikhan N.F."/>
            <person name="Baker D."/>
            <person name="Gharbi K."/>
            <person name="Hall N."/>
            <person name="Watson M."/>
            <person name="Adriaenssens E.M."/>
            <person name="Foster-Nyarko E."/>
            <person name="Jarju S."/>
            <person name="Secka A."/>
            <person name="Antonio M."/>
            <person name="Oren A."/>
            <person name="Chaudhuri R.R."/>
            <person name="La Ragione R."/>
            <person name="Hildebrand F."/>
            <person name="Pallen M.J."/>
        </authorList>
    </citation>
    <scope>NUCLEOTIDE SEQUENCE</scope>
    <source>
        <strain evidence="3">ChiSjej6B24-2974</strain>
    </source>
</reference>
<dbReference type="GO" id="GO:0003700">
    <property type="term" value="F:DNA-binding transcription factor activity"/>
    <property type="evidence" value="ECO:0007669"/>
    <property type="project" value="InterPro"/>
</dbReference>
<keyword evidence="1" id="KW-0238">DNA-binding</keyword>
<protein>
    <submittedName>
        <fullName evidence="3">MerR family transcriptional regulator</fullName>
    </submittedName>
</protein>
<dbReference type="CDD" id="cd01106">
    <property type="entry name" value="HTH_TipAL-Mta"/>
    <property type="match status" value="1"/>
</dbReference>
<gene>
    <name evidence="3" type="ORF">IAA52_03175</name>
</gene>
<dbReference type="AlphaFoldDB" id="A0A9D1CVK3"/>
<evidence type="ECO:0000256" key="1">
    <source>
        <dbReference type="ARBA" id="ARBA00023125"/>
    </source>
</evidence>
<dbReference type="SUPFAM" id="SSF46955">
    <property type="entry name" value="Putative DNA-binding domain"/>
    <property type="match status" value="1"/>
</dbReference>
<feature type="domain" description="HTH merR-type" evidence="2">
    <location>
        <begin position="11"/>
        <end position="81"/>
    </location>
</feature>
<dbReference type="Pfam" id="PF13411">
    <property type="entry name" value="MerR_1"/>
    <property type="match status" value="1"/>
</dbReference>
<dbReference type="Proteomes" id="UP000824260">
    <property type="component" value="Unassembled WGS sequence"/>
</dbReference>
<dbReference type="InterPro" id="IPR009061">
    <property type="entry name" value="DNA-bd_dom_put_sf"/>
</dbReference>
<dbReference type="GO" id="GO:0003677">
    <property type="term" value="F:DNA binding"/>
    <property type="evidence" value="ECO:0007669"/>
    <property type="project" value="UniProtKB-KW"/>
</dbReference>
<evidence type="ECO:0000313" key="3">
    <source>
        <dbReference type="EMBL" id="HIQ82087.1"/>
    </source>
</evidence>
<dbReference type="PRINTS" id="PR00040">
    <property type="entry name" value="HTHMERR"/>
</dbReference>
<dbReference type="SMART" id="SM00422">
    <property type="entry name" value="HTH_MERR"/>
    <property type="match status" value="1"/>
</dbReference>
<reference evidence="3" key="1">
    <citation type="submission" date="2020-10" db="EMBL/GenBank/DDBJ databases">
        <authorList>
            <person name="Gilroy R."/>
        </authorList>
    </citation>
    <scope>NUCLEOTIDE SEQUENCE</scope>
    <source>
        <strain evidence="3">ChiSjej6B24-2974</strain>
    </source>
</reference>
<comment type="caution">
    <text evidence="3">The sequence shown here is derived from an EMBL/GenBank/DDBJ whole genome shotgun (WGS) entry which is preliminary data.</text>
</comment>
<dbReference type="Gene3D" id="1.10.1660.10">
    <property type="match status" value="1"/>
</dbReference>
<evidence type="ECO:0000313" key="4">
    <source>
        <dbReference type="Proteomes" id="UP000824260"/>
    </source>
</evidence>
<evidence type="ECO:0000259" key="2">
    <source>
        <dbReference type="PROSITE" id="PS50937"/>
    </source>
</evidence>
<sequence length="266" mass="29793">MRRQKAAPPGYMGTGAVARKMGVTVRTLQHYDRVGLLSPSAVSEGGRRLYTDKDIIKLHQILSLKQLGFSLSDIQNRLIPLDDPGAVAGVLAGQAGALRAQIARMTESLRQIEALRGEVMQMQTVDFKKYADIIVNLQMNNDFYWLIKYFDEETLDHIRLRFDKNSGAAFMETFTRLTDEAIRLQATGVAPGSEQGRAFAEEYWKMIDEFTGGNVAMLPRLVKLGQFESADSAWRERQAQANAFIGPALEAWFAKQGINPFLEEDT</sequence>
<dbReference type="InterPro" id="IPR047057">
    <property type="entry name" value="MerR_fam"/>
</dbReference>
<dbReference type="EMBL" id="DVFZ01000033">
    <property type="protein sequence ID" value="HIQ82087.1"/>
    <property type="molecule type" value="Genomic_DNA"/>
</dbReference>
<proteinExistence type="predicted"/>
<organism evidence="3 4">
    <name type="scientific">Candidatus Pullichristensenella stercorigallinarum</name>
    <dbReference type="NCBI Taxonomy" id="2840909"/>
    <lineage>
        <taxon>Bacteria</taxon>
        <taxon>Bacillati</taxon>
        <taxon>Bacillota</taxon>
        <taxon>Clostridia</taxon>
        <taxon>Candidatus Pullichristensenella</taxon>
    </lineage>
</organism>
<dbReference type="InterPro" id="IPR000551">
    <property type="entry name" value="MerR-type_HTH_dom"/>
</dbReference>
<dbReference type="PANTHER" id="PTHR30204">
    <property type="entry name" value="REDOX-CYCLING DRUG-SENSING TRANSCRIPTIONAL ACTIVATOR SOXR"/>
    <property type="match status" value="1"/>
</dbReference>
<name>A0A9D1CVK3_9FIRM</name>